<dbReference type="Proteomes" id="UP000013827">
    <property type="component" value="Unassembled WGS sequence"/>
</dbReference>
<evidence type="ECO:0000256" key="1">
    <source>
        <dbReference type="SAM" id="MobiDB-lite"/>
    </source>
</evidence>
<name>A0A0D3L1E0_EMIH1</name>
<evidence type="ECO:0000313" key="3">
    <source>
        <dbReference type="EnsemblProtists" id="EOD41825"/>
    </source>
</evidence>
<feature type="region of interest" description="Disordered" evidence="1">
    <location>
        <begin position="147"/>
        <end position="174"/>
    </location>
</feature>
<dbReference type="KEGG" id="ehx:EMIHUDRAFT_431823"/>
<proteinExistence type="predicted"/>
<keyword evidence="4" id="KW-1185">Reference proteome</keyword>
<evidence type="ECO:0000313" key="4">
    <source>
        <dbReference type="Proteomes" id="UP000013827"/>
    </source>
</evidence>
<sequence>MLALCSTAVALLIPSVPLWSPPGSAIATPGSSIGRVSVQAADSSIFPSTMIAESAAKAKIEAAKAATAAKLAESGTKSPELAAKEVKIDVPMGGSKDKDFDAEAMKIREQWMAIRDNAPGGTLSKSKSAQVAQLKIMEQQARGKAQAAKARAAEQAAAAADRSGPLGDFKLPFS</sequence>
<evidence type="ECO:0000256" key="2">
    <source>
        <dbReference type="SAM" id="SignalP"/>
    </source>
</evidence>
<keyword evidence="2" id="KW-0732">Signal</keyword>
<accession>A0A0D3L1E0</accession>
<dbReference type="EnsemblProtists" id="EOD41825">
    <property type="protein sequence ID" value="EOD41825"/>
    <property type="gene ID" value="EMIHUDRAFT_431823"/>
</dbReference>
<dbReference type="RefSeq" id="XP_005794254.1">
    <property type="nucleotide sequence ID" value="XM_005794197.1"/>
</dbReference>
<dbReference type="GeneID" id="17287095"/>
<dbReference type="HOGENOM" id="CLU_1542890_0_0_1"/>
<dbReference type="AlphaFoldDB" id="A0A0D3L1E0"/>
<feature type="chain" id="PRO_5044275336" evidence="2">
    <location>
        <begin position="26"/>
        <end position="174"/>
    </location>
</feature>
<dbReference type="PaxDb" id="2903-EOD41825"/>
<protein>
    <submittedName>
        <fullName evidence="3">Uncharacterized protein</fullName>
    </submittedName>
</protein>
<feature type="compositionally biased region" description="Low complexity" evidence="1">
    <location>
        <begin position="147"/>
        <end position="160"/>
    </location>
</feature>
<reference evidence="4" key="1">
    <citation type="journal article" date="2013" name="Nature">
        <title>Pan genome of the phytoplankton Emiliania underpins its global distribution.</title>
        <authorList>
            <person name="Read B.A."/>
            <person name="Kegel J."/>
            <person name="Klute M.J."/>
            <person name="Kuo A."/>
            <person name="Lefebvre S.C."/>
            <person name="Maumus F."/>
            <person name="Mayer C."/>
            <person name="Miller J."/>
            <person name="Monier A."/>
            <person name="Salamov A."/>
            <person name="Young J."/>
            <person name="Aguilar M."/>
            <person name="Claverie J.M."/>
            <person name="Frickenhaus S."/>
            <person name="Gonzalez K."/>
            <person name="Herman E.K."/>
            <person name="Lin Y.C."/>
            <person name="Napier J."/>
            <person name="Ogata H."/>
            <person name="Sarno A.F."/>
            <person name="Shmutz J."/>
            <person name="Schroeder D."/>
            <person name="de Vargas C."/>
            <person name="Verret F."/>
            <person name="von Dassow P."/>
            <person name="Valentin K."/>
            <person name="Van de Peer Y."/>
            <person name="Wheeler G."/>
            <person name="Dacks J.B."/>
            <person name="Delwiche C.F."/>
            <person name="Dyhrman S.T."/>
            <person name="Glockner G."/>
            <person name="John U."/>
            <person name="Richards T."/>
            <person name="Worden A.Z."/>
            <person name="Zhang X."/>
            <person name="Grigoriev I.V."/>
            <person name="Allen A.E."/>
            <person name="Bidle K."/>
            <person name="Borodovsky M."/>
            <person name="Bowler C."/>
            <person name="Brownlee C."/>
            <person name="Cock J.M."/>
            <person name="Elias M."/>
            <person name="Gladyshev V.N."/>
            <person name="Groth M."/>
            <person name="Guda C."/>
            <person name="Hadaegh A."/>
            <person name="Iglesias-Rodriguez M.D."/>
            <person name="Jenkins J."/>
            <person name="Jones B.M."/>
            <person name="Lawson T."/>
            <person name="Leese F."/>
            <person name="Lindquist E."/>
            <person name="Lobanov A."/>
            <person name="Lomsadze A."/>
            <person name="Malik S.B."/>
            <person name="Marsh M.E."/>
            <person name="Mackinder L."/>
            <person name="Mock T."/>
            <person name="Mueller-Roeber B."/>
            <person name="Pagarete A."/>
            <person name="Parker M."/>
            <person name="Probert I."/>
            <person name="Quesneville H."/>
            <person name="Raines C."/>
            <person name="Rensing S.A."/>
            <person name="Riano-Pachon D.M."/>
            <person name="Richier S."/>
            <person name="Rokitta S."/>
            <person name="Shiraiwa Y."/>
            <person name="Soanes D.M."/>
            <person name="van der Giezen M."/>
            <person name="Wahlund T.M."/>
            <person name="Williams B."/>
            <person name="Wilson W."/>
            <person name="Wolfe G."/>
            <person name="Wurch L.L."/>
        </authorList>
    </citation>
    <scope>NUCLEOTIDE SEQUENCE</scope>
</reference>
<feature type="signal peptide" evidence="2">
    <location>
        <begin position="1"/>
        <end position="25"/>
    </location>
</feature>
<reference evidence="3" key="2">
    <citation type="submission" date="2024-10" db="UniProtKB">
        <authorList>
            <consortium name="EnsemblProtists"/>
        </authorList>
    </citation>
    <scope>IDENTIFICATION</scope>
</reference>
<organism evidence="3 4">
    <name type="scientific">Emiliania huxleyi (strain CCMP1516)</name>
    <dbReference type="NCBI Taxonomy" id="280463"/>
    <lineage>
        <taxon>Eukaryota</taxon>
        <taxon>Haptista</taxon>
        <taxon>Haptophyta</taxon>
        <taxon>Prymnesiophyceae</taxon>
        <taxon>Isochrysidales</taxon>
        <taxon>Noelaerhabdaceae</taxon>
        <taxon>Emiliania</taxon>
    </lineage>
</organism>